<keyword evidence="4" id="KW-1185">Reference proteome</keyword>
<dbReference type="Proteomes" id="UP000008711">
    <property type="component" value="Unassembled WGS sequence"/>
</dbReference>
<feature type="signal peptide" evidence="1">
    <location>
        <begin position="1"/>
        <end position="20"/>
    </location>
</feature>
<protein>
    <recommendedName>
        <fullName evidence="2">GH16 domain-containing protein</fullName>
    </recommendedName>
</protein>
<dbReference type="KEGG" id="der:6546313"/>
<dbReference type="InterPro" id="IPR050546">
    <property type="entry name" value="Glycosyl_Hydrlase_16"/>
</dbReference>
<evidence type="ECO:0000256" key="1">
    <source>
        <dbReference type="SAM" id="SignalP"/>
    </source>
</evidence>
<dbReference type="HOGENOM" id="CLU_059806_0_0_1"/>
<evidence type="ECO:0000313" key="3">
    <source>
        <dbReference type="EMBL" id="EDV51847.2"/>
    </source>
</evidence>
<feature type="chain" id="PRO_5006455331" description="GH16 domain-containing protein" evidence="1">
    <location>
        <begin position="21"/>
        <end position="464"/>
    </location>
</feature>
<proteinExistence type="predicted"/>
<evidence type="ECO:0000259" key="2">
    <source>
        <dbReference type="PROSITE" id="PS51762"/>
    </source>
</evidence>
<reference evidence="3 4" key="2">
    <citation type="journal article" date="2008" name="Bioinformatics">
        <title>Assembly reconciliation.</title>
        <authorList>
            <person name="Zimin A.V."/>
            <person name="Smith D.R."/>
            <person name="Sutton G."/>
            <person name="Yorke J.A."/>
        </authorList>
    </citation>
    <scope>NUCLEOTIDE SEQUENCE [LARGE SCALE GENOMIC DNA]</scope>
    <source>
        <strain evidence="3 4">TSC#14021-0224.01</strain>
    </source>
</reference>
<name>B3NHQ2_DROER</name>
<dbReference type="InterPro" id="IPR013320">
    <property type="entry name" value="ConA-like_dom_sf"/>
</dbReference>
<reference evidence="3 4" key="1">
    <citation type="journal article" date="2007" name="Nature">
        <title>Evolution of genes and genomes on the Drosophila phylogeny.</title>
        <authorList>
            <consortium name="Drosophila 12 Genomes Consortium"/>
            <person name="Clark A.G."/>
            <person name="Eisen M.B."/>
            <person name="Smith D.R."/>
            <person name="Bergman C.M."/>
            <person name="Oliver B."/>
            <person name="Markow T.A."/>
            <person name="Kaufman T.C."/>
            <person name="Kellis M."/>
            <person name="Gelbart W."/>
            <person name="Iyer V.N."/>
            <person name="Pollard D.A."/>
            <person name="Sackton T.B."/>
            <person name="Larracuente A.M."/>
            <person name="Singh N.D."/>
            <person name="Abad J.P."/>
            <person name="Abt D.N."/>
            <person name="Adryan B."/>
            <person name="Aguade M."/>
            <person name="Akashi H."/>
            <person name="Anderson W.W."/>
            <person name="Aquadro C.F."/>
            <person name="Ardell D.H."/>
            <person name="Arguello R."/>
            <person name="Artieri C.G."/>
            <person name="Barbash D.A."/>
            <person name="Barker D."/>
            <person name="Barsanti P."/>
            <person name="Batterham P."/>
            <person name="Batzoglou S."/>
            <person name="Begun D."/>
            <person name="Bhutkar A."/>
            <person name="Blanco E."/>
            <person name="Bosak S.A."/>
            <person name="Bradley R.K."/>
            <person name="Brand A.D."/>
            <person name="Brent M.R."/>
            <person name="Brooks A.N."/>
            <person name="Brown R.H."/>
            <person name="Butlin R.K."/>
            <person name="Caggese C."/>
            <person name="Calvi B.R."/>
            <person name="Bernardo de Carvalho A."/>
            <person name="Caspi A."/>
            <person name="Castrezana S."/>
            <person name="Celniker S.E."/>
            <person name="Chang J.L."/>
            <person name="Chapple C."/>
            <person name="Chatterji S."/>
            <person name="Chinwalla A."/>
            <person name="Civetta A."/>
            <person name="Clifton S.W."/>
            <person name="Comeron J.M."/>
            <person name="Costello J.C."/>
            <person name="Coyne J.A."/>
            <person name="Daub J."/>
            <person name="David R.G."/>
            <person name="Delcher A.L."/>
            <person name="Delehaunty K."/>
            <person name="Do C.B."/>
            <person name="Ebling H."/>
            <person name="Edwards K."/>
            <person name="Eickbush T."/>
            <person name="Evans J.D."/>
            <person name="Filipski A."/>
            <person name="Findeiss S."/>
            <person name="Freyhult E."/>
            <person name="Fulton L."/>
            <person name="Fulton R."/>
            <person name="Garcia A.C."/>
            <person name="Gardiner A."/>
            <person name="Garfield D.A."/>
            <person name="Garvin B.E."/>
            <person name="Gibson G."/>
            <person name="Gilbert D."/>
            <person name="Gnerre S."/>
            <person name="Godfrey J."/>
            <person name="Good R."/>
            <person name="Gotea V."/>
            <person name="Gravely B."/>
            <person name="Greenberg A.J."/>
            <person name="Griffiths-Jones S."/>
            <person name="Gross S."/>
            <person name="Guigo R."/>
            <person name="Gustafson E.A."/>
            <person name="Haerty W."/>
            <person name="Hahn M.W."/>
            <person name="Halligan D.L."/>
            <person name="Halpern A.L."/>
            <person name="Halter G.M."/>
            <person name="Han M.V."/>
            <person name="Heger A."/>
            <person name="Hillier L."/>
            <person name="Hinrichs A.S."/>
            <person name="Holmes I."/>
            <person name="Hoskins R.A."/>
            <person name="Hubisz M.J."/>
            <person name="Hultmark D."/>
            <person name="Huntley M.A."/>
            <person name="Jaffe D.B."/>
            <person name="Jagadeeshan S."/>
            <person name="Jeck W.R."/>
            <person name="Johnson J."/>
            <person name="Jones C.D."/>
            <person name="Jordan W.C."/>
            <person name="Karpen G.H."/>
            <person name="Kataoka E."/>
            <person name="Keightley P.D."/>
            <person name="Kheradpour P."/>
            <person name="Kirkness E.F."/>
            <person name="Koerich L.B."/>
            <person name="Kristiansen K."/>
            <person name="Kudrna D."/>
            <person name="Kulathinal R.J."/>
            <person name="Kumar S."/>
            <person name="Kwok R."/>
            <person name="Lander E."/>
            <person name="Langley C.H."/>
            <person name="Lapoint R."/>
            <person name="Lazzaro B.P."/>
            <person name="Lee S.J."/>
            <person name="Levesque L."/>
            <person name="Li R."/>
            <person name="Lin C.F."/>
            <person name="Lin M.F."/>
            <person name="Lindblad-Toh K."/>
            <person name="Llopart A."/>
            <person name="Long M."/>
            <person name="Low L."/>
            <person name="Lozovsky E."/>
            <person name="Lu J."/>
            <person name="Luo M."/>
            <person name="Machado C.A."/>
            <person name="Makalowski W."/>
            <person name="Marzo M."/>
            <person name="Matsuda M."/>
            <person name="Matzkin L."/>
            <person name="McAllister B."/>
            <person name="McBride C.S."/>
            <person name="McKernan B."/>
            <person name="McKernan K."/>
            <person name="Mendez-Lago M."/>
            <person name="Minx P."/>
            <person name="Mollenhauer M.U."/>
            <person name="Montooth K."/>
            <person name="Mount S.M."/>
            <person name="Mu X."/>
            <person name="Myers E."/>
            <person name="Negre B."/>
            <person name="Newfeld S."/>
            <person name="Nielsen R."/>
            <person name="Noor M.A."/>
            <person name="O'Grady P."/>
            <person name="Pachter L."/>
            <person name="Papaceit M."/>
            <person name="Parisi M.J."/>
            <person name="Parisi M."/>
            <person name="Parts L."/>
            <person name="Pedersen J.S."/>
            <person name="Pesole G."/>
            <person name="Phillippy A.M."/>
            <person name="Ponting C.P."/>
            <person name="Pop M."/>
            <person name="Porcelli D."/>
            <person name="Powell J.R."/>
            <person name="Prohaska S."/>
            <person name="Pruitt K."/>
            <person name="Puig M."/>
            <person name="Quesneville H."/>
            <person name="Ram K.R."/>
            <person name="Rand D."/>
            <person name="Rasmussen M.D."/>
            <person name="Reed L.K."/>
            <person name="Reenan R."/>
            <person name="Reily A."/>
            <person name="Remington K.A."/>
            <person name="Rieger T.T."/>
            <person name="Ritchie M.G."/>
            <person name="Robin C."/>
            <person name="Rogers Y.H."/>
            <person name="Rohde C."/>
            <person name="Rozas J."/>
            <person name="Rubenfield M.J."/>
            <person name="Ruiz A."/>
            <person name="Russo S."/>
            <person name="Salzberg S.L."/>
            <person name="Sanchez-Gracia A."/>
            <person name="Saranga D.J."/>
            <person name="Sato H."/>
            <person name="Schaeffer S.W."/>
            <person name="Schatz M.C."/>
            <person name="Schlenke T."/>
            <person name="Schwartz R."/>
            <person name="Segarra C."/>
            <person name="Singh R.S."/>
            <person name="Sirot L."/>
            <person name="Sirota M."/>
            <person name="Sisneros N.B."/>
            <person name="Smith C.D."/>
            <person name="Smith T.F."/>
            <person name="Spieth J."/>
            <person name="Stage D.E."/>
            <person name="Stark A."/>
            <person name="Stephan W."/>
            <person name="Strausberg R.L."/>
            <person name="Strempel S."/>
            <person name="Sturgill D."/>
            <person name="Sutton G."/>
            <person name="Sutton G.G."/>
            <person name="Tao W."/>
            <person name="Teichmann S."/>
            <person name="Tobari Y.N."/>
            <person name="Tomimura Y."/>
            <person name="Tsolas J.M."/>
            <person name="Valente V.L."/>
            <person name="Venter E."/>
            <person name="Venter J.C."/>
            <person name="Vicario S."/>
            <person name="Vieira F.G."/>
            <person name="Vilella A.J."/>
            <person name="Villasante A."/>
            <person name="Walenz B."/>
            <person name="Wang J."/>
            <person name="Wasserman M."/>
            <person name="Watts T."/>
            <person name="Wilson D."/>
            <person name="Wilson R.K."/>
            <person name="Wing R.A."/>
            <person name="Wolfner M.F."/>
            <person name="Wong A."/>
            <person name="Wong G.K."/>
            <person name="Wu C.I."/>
            <person name="Wu G."/>
            <person name="Yamamoto D."/>
            <person name="Yang H.P."/>
            <person name="Yang S.P."/>
            <person name="Yorke J.A."/>
            <person name="Yoshida K."/>
            <person name="Zdobnov E."/>
            <person name="Zhang P."/>
            <person name="Zhang Y."/>
            <person name="Zimin A.V."/>
            <person name="Baldwin J."/>
            <person name="Abdouelleil A."/>
            <person name="Abdulkadir J."/>
            <person name="Abebe A."/>
            <person name="Abera B."/>
            <person name="Abreu J."/>
            <person name="Acer S.C."/>
            <person name="Aftuck L."/>
            <person name="Alexander A."/>
            <person name="An P."/>
            <person name="Anderson E."/>
            <person name="Anderson S."/>
            <person name="Arachi H."/>
            <person name="Azer M."/>
            <person name="Bachantsang P."/>
            <person name="Barry A."/>
            <person name="Bayul T."/>
            <person name="Berlin A."/>
            <person name="Bessette D."/>
            <person name="Bloom T."/>
            <person name="Blye J."/>
            <person name="Boguslavskiy L."/>
            <person name="Bonnet C."/>
            <person name="Boukhgalter B."/>
            <person name="Bourzgui I."/>
            <person name="Brown A."/>
            <person name="Cahill P."/>
            <person name="Channer S."/>
            <person name="Cheshatsang Y."/>
            <person name="Chuda L."/>
            <person name="Citroen M."/>
            <person name="Collymore A."/>
            <person name="Cooke P."/>
            <person name="Costello M."/>
            <person name="D'Aco K."/>
            <person name="Daza R."/>
            <person name="De Haan G."/>
            <person name="DeGray S."/>
            <person name="DeMaso C."/>
            <person name="Dhargay N."/>
            <person name="Dooley K."/>
            <person name="Dooley E."/>
            <person name="Doricent M."/>
            <person name="Dorje P."/>
            <person name="Dorjee K."/>
            <person name="Dupes A."/>
            <person name="Elong R."/>
            <person name="Falk J."/>
            <person name="Farina A."/>
            <person name="Faro S."/>
            <person name="Ferguson D."/>
            <person name="Fisher S."/>
            <person name="Foley C.D."/>
            <person name="Franke A."/>
            <person name="Friedrich D."/>
            <person name="Gadbois L."/>
            <person name="Gearin G."/>
            <person name="Gearin C.R."/>
            <person name="Giannoukos G."/>
            <person name="Goode T."/>
            <person name="Graham J."/>
            <person name="Grandbois E."/>
            <person name="Grewal S."/>
            <person name="Gyaltsen K."/>
            <person name="Hafez N."/>
            <person name="Hagos B."/>
            <person name="Hall J."/>
            <person name="Henson C."/>
            <person name="Hollinger A."/>
            <person name="Honan T."/>
            <person name="Huard M.D."/>
            <person name="Hughes L."/>
            <person name="Hurhula B."/>
            <person name="Husby M.E."/>
            <person name="Kamat A."/>
            <person name="Kanga B."/>
            <person name="Kashin S."/>
            <person name="Khazanovich D."/>
            <person name="Kisner P."/>
            <person name="Lance K."/>
            <person name="Lara M."/>
            <person name="Lee W."/>
            <person name="Lennon N."/>
            <person name="Letendre F."/>
            <person name="LeVine R."/>
            <person name="Lipovsky A."/>
            <person name="Liu X."/>
            <person name="Liu J."/>
            <person name="Liu S."/>
            <person name="Lokyitsang T."/>
            <person name="Lokyitsang Y."/>
            <person name="Lubonja R."/>
            <person name="Lui A."/>
            <person name="MacDonald P."/>
            <person name="Magnisalis V."/>
            <person name="Maru K."/>
            <person name="Matthews C."/>
            <person name="McCusker W."/>
            <person name="McDonough S."/>
            <person name="Mehta T."/>
            <person name="Meldrim J."/>
            <person name="Meneus L."/>
            <person name="Mihai O."/>
            <person name="Mihalev A."/>
            <person name="Mihova T."/>
            <person name="Mittelman R."/>
            <person name="Mlenga V."/>
            <person name="Montmayeur A."/>
            <person name="Mulrain L."/>
            <person name="Navidi A."/>
            <person name="Naylor J."/>
            <person name="Negash T."/>
            <person name="Nguyen T."/>
            <person name="Nguyen N."/>
            <person name="Nicol R."/>
            <person name="Norbu C."/>
            <person name="Norbu N."/>
            <person name="Novod N."/>
            <person name="O'Neill B."/>
            <person name="Osman S."/>
            <person name="Markiewicz E."/>
            <person name="Oyono O.L."/>
            <person name="Patti C."/>
            <person name="Phunkhang P."/>
            <person name="Pierre F."/>
            <person name="Priest M."/>
            <person name="Raghuraman S."/>
            <person name="Rege F."/>
            <person name="Reyes R."/>
            <person name="Rise C."/>
            <person name="Rogov P."/>
            <person name="Ross K."/>
            <person name="Ryan E."/>
            <person name="Settipalli S."/>
            <person name="Shea T."/>
            <person name="Sherpa N."/>
            <person name="Shi L."/>
            <person name="Shih D."/>
            <person name="Sparrow T."/>
            <person name="Spaulding J."/>
            <person name="Stalker J."/>
            <person name="Stange-Thomann N."/>
            <person name="Stavropoulos S."/>
            <person name="Stone C."/>
            <person name="Strader C."/>
            <person name="Tesfaye S."/>
            <person name="Thomson T."/>
            <person name="Thoulutsang Y."/>
            <person name="Thoulutsang D."/>
            <person name="Topham K."/>
            <person name="Topping I."/>
            <person name="Tsamla T."/>
            <person name="Vassiliev H."/>
            <person name="Vo A."/>
            <person name="Wangchuk T."/>
            <person name="Wangdi T."/>
            <person name="Weiand M."/>
            <person name="Wilkinson J."/>
            <person name="Wilson A."/>
            <person name="Yadav S."/>
            <person name="Young G."/>
            <person name="Yu Q."/>
            <person name="Zembek L."/>
            <person name="Zhong D."/>
            <person name="Zimmer A."/>
            <person name="Zwirko Z."/>
            <person name="Jaffe D.B."/>
            <person name="Alvarez P."/>
            <person name="Brockman W."/>
            <person name="Butler J."/>
            <person name="Chin C."/>
            <person name="Gnerre S."/>
            <person name="Grabherr M."/>
            <person name="Kleber M."/>
            <person name="Mauceli E."/>
            <person name="MacCallum I."/>
        </authorList>
    </citation>
    <scope>NUCLEOTIDE SEQUENCE [LARGE SCALE GENOMIC DNA]</scope>
    <source>
        <strain evidence="3 4">TSC#14021-0224.01</strain>
    </source>
</reference>
<dbReference type="eggNOG" id="ENOG502RY3C">
    <property type="taxonomic scope" value="Eukaryota"/>
</dbReference>
<accession>B3NHQ2</accession>
<dbReference type="SUPFAM" id="SSF49899">
    <property type="entry name" value="Concanavalin A-like lectins/glucanases"/>
    <property type="match status" value="1"/>
</dbReference>
<keyword evidence="1" id="KW-0732">Signal</keyword>
<dbReference type="PROSITE" id="PS51762">
    <property type="entry name" value="GH16_2"/>
    <property type="match status" value="1"/>
</dbReference>
<keyword evidence="3" id="KW-0378">Hydrolase</keyword>
<keyword evidence="3" id="KW-0326">Glycosidase</keyword>
<dbReference type="Gene3D" id="2.60.120.200">
    <property type="match status" value="1"/>
</dbReference>
<dbReference type="EMBL" id="CH954178">
    <property type="protein sequence ID" value="EDV51847.2"/>
    <property type="molecule type" value="Genomic_DNA"/>
</dbReference>
<dbReference type="GO" id="GO:0005975">
    <property type="term" value="P:carbohydrate metabolic process"/>
    <property type="evidence" value="ECO:0007669"/>
    <property type="project" value="InterPro"/>
</dbReference>
<dbReference type="InterPro" id="IPR000757">
    <property type="entry name" value="Beta-glucanase-like"/>
</dbReference>
<dbReference type="PANTHER" id="PTHR10963">
    <property type="entry name" value="GLYCOSYL HYDROLASE-RELATED"/>
    <property type="match status" value="1"/>
</dbReference>
<evidence type="ECO:0000313" key="4">
    <source>
        <dbReference type="Proteomes" id="UP000008711"/>
    </source>
</evidence>
<dbReference type="AlphaFoldDB" id="B3NHQ2"/>
<feature type="domain" description="GH16" evidence="2">
    <location>
        <begin position="176"/>
        <end position="462"/>
    </location>
</feature>
<dbReference type="OrthoDB" id="4781at2759"/>
<gene>
    <name evidence="3" type="primary">Dere\GG13671</name>
    <name evidence="3" type="synonym">dere_GLEANR_13915</name>
    <name evidence="3" type="synonym">GG13671</name>
    <name evidence="3" type="ORF">Dere_GG13671</name>
</gene>
<dbReference type="GO" id="GO:0004553">
    <property type="term" value="F:hydrolase activity, hydrolyzing O-glycosyl compounds"/>
    <property type="evidence" value="ECO:0007669"/>
    <property type="project" value="InterPro"/>
</dbReference>
<organism evidence="3 4">
    <name type="scientific">Drosophila erecta</name>
    <name type="common">Fruit fly</name>
    <dbReference type="NCBI Taxonomy" id="7220"/>
    <lineage>
        <taxon>Eukaryota</taxon>
        <taxon>Metazoa</taxon>
        <taxon>Ecdysozoa</taxon>
        <taxon>Arthropoda</taxon>
        <taxon>Hexapoda</taxon>
        <taxon>Insecta</taxon>
        <taxon>Pterygota</taxon>
        <taxon>Neoptera</taxon>
        <taxon>Endopterygota</taxon>
        <taxon>Diptera</taxon>
        <taxon>Brachycera</taxon>
        <taxon>Muscomorpha</taxon>
        <taxon>Ephydroidea</taxon>
        <taxon>Drosophilidae</taxon>
        <taxon>Drosophila</taxon>
        <taxon>Sophophora</taxon>
    </lineage>
</organism>
<dbReference type="Pfam" id="PF00722">
    <property type="entry name" value="Glyco_hydro_16"/>
    <property type="match status" value="1"/>
</dbReference>
<sequence length="464" mass="53004">MRKGCLLLIWLSSLVSLLIALEVPHPVVEVMGREVSIMLPGELEGIESLYFHAELVDNECDNNAYSFANERPWSAKIELQNSIEPNAKLRIQTVVESKNKIATQFSEYKINDKGIGELLDVPGLTSSTVPSDMIAKCKSVKRSPSETLSECSHRSGFSGGDLLFEDNFDNNQRLTDNWKHEVRYRNTGGKNQEFVAFVDDPDNSNITNNNLHISITKDERNMILLGCTSKKEGIAKRKECGRSSRRSKREPWVSKTFRSANMHTNFTFKYGRVEIRAKMPKGDWLFPNILLVPNIDKSDDDFVDHIRLYARGNSVLQDKYQSSLDGSSLFGGIVVWNKTETDPNPSEHFVTRNEEYFYGDDFHDYTIIWQTDKIIFKFNGEFFGAIHNATLLEPFNKHECHLVLGLTAGGNVNFNDEILDMKHKPFSNTHPKADKQFEELSRNRKWTPLVVDHIRVYAIDKDGN</sequence>
<dbReference type="PANTHER" id="PTHR10963:SF60">
    <property type="entry name" value="GRAM-NEGATIVE BACTERIA-BINDING PROTEIN 1-RELATED"/>
    <property type="match status" value="1"/>
</dbReference>